<feature type="compositionally biased region" description="Polar residues" evidence="1">
    <location>
        <begin position="332"/>
        <end position="354"/>
    </location>
</feature>
<keyword evidence="3" id="KW-1185">Reference proteome</keyword>
<feature type="compositionally biased region" description="Low complexity" evidence="1">
    <location>
        <begin position="143"/>
        <end position="162"/>
    </location>
</feature>
<dbReference type="EMBL" id="KN882048">
    <property type="protein sequence ID" value="KIY45424.1"/>
    <property type="molecule type" value="Genomic_DNA"/>
</dbReference>
<feature type="compositionally biased region" description="Polar residues" evidence="1">
    <location>
        <begin position="308"/>
        <end position="325"/>
    </location>
</feature>
<evidence type="ECO:0000313" key="3">
    <source>
        <dbReference type="Proteomes" id="UP000054144"/>
    </source>
</evidence>
<gene>
    <name evidence="2" type="ORF">FISHEDRAFT_61149</name>
</gene>
<feature type="region of interest" description="Disordered" evidence="1">
    <location>
        <begin position="248"/>
        <end position="366"/>
    </location>
</feature>
<sequence length="399" mass="42228">MATDPHVAMPPPLSRVSTSLAQSNQTTQSTQTTVLADTQPPFYILFSHRTSPDDAPILGHPKIEYHYSDDSPLHLLPQTPNEHVVVLDYQPATYNQPALFSSSGTIVSPSTVVSPVAVHSTPIEPTALPLATHSPSSVETRASPHSHASPPSRTLTRSRSSSYNMSPQRPYTVATSAVSAPLSAVSVPSASTVISNSSSNVTVRSLSSALAVIGVMVDEAPGAAAADDGRTRRNDRMYVLETAFTAAGNASGTSGTDASESRLKTPERVLAQFRQRNTVLREASRANGEPQLNGDTHAQDTHTHDTHSTPVQEVQSSPTWTTHSSPARDVHSSPTRATQSPPIRQMHTPPSRNAHSPIIPARPASGAHHYAVGPGLSAALDLDLIEGISDNLTGTSNVY</sequence>
<feature type="compositionally biased region" description="Basic and acidic residues" evidence="1">
    <location>
        <begin position="297"/>
        <end position="307"/>
    </location>
</feature>
<evidence type="ECO:0000313" key="2">
    <source>
        <dbReference type="EMBL" id="KIY45424.1"/>
    </source>
</evidence>
<dbReference type="Proteomes" id="UP000054144">
    <property type="component" value="Unassembled WGS sequence"/>
</dbReference>
<dbReference type="OrthoDB" id="3192267at2759"/>
<name>A0A0D7A4X5_9AGAR</name>
<feature type="region of interest" description="Disordered" evidence="1">
    <location>
        <begin position="126"/>
        <end position="168"/>
    </location>
</feature>
<organism evidence="2 3">
    <name type="scientific">Fistulina hepatica ATCC 64428</name>
    <dbReference type="NCBI Taxonomy" id="1128425"/>
    <lineage>
        <taxon>Eukaryota</taxon>
        <taxon>Fungi</taxon>
        <taxon>Dikarya</taxon>
        <taxon>Basidiomycota</taxon>
        <taxon>Agaricomycotina</taxon>
        <taxon>Agaricomycetes</taxon>
        <taxon>Agaricomycetidae</taxon>
        <taxon>Agaricales</taxon>
        <taxon>Fistulinaceae</taxon>
        <taxon>Fistulina</taxon>
    </lineage>
</organism>
<accession>A0A0D7A4X5</accession>
<feature type="region of interest" description="Disordered" evidence="1">
    <location>
        <begin position="1"/>
        <end position="30"/>
    </location>
</feature>
<feature type="compositionally biased region" description="Polar residues" evidence="1">
    <location>
        <begin position="248"/>
        <end position="258"/>
    </location>
</feature>
<proteinExistence type="predicted"/>
<dbReference type="AlphaFoldDB" id="A0A0D7A4X5"/>
<reference evidence="2 3" key="1">
    <citation type="journal article" date="2015" name="Fungal Genet. Biol.">
        <title>Evolution of novel wood decay mechanisms in Agaricales revealed by the genome sequences of Fistulina hepatica and Cylindrobasidium torrendii.</title>
        <authorList>
            <person name="Floudas D."/>
            <person name="Held B.W."/>
            <person name="Riley R."/>
            <person name="Nagy L.G."/>
            <person name="Koehler G."/>
            <person name="Ransdell A.S."/>
            <person name="Younus H."/>
            <person name="Chow J."/>
            <person name="Chiniquy J."/>
            <person name="Lipzen A."/>
            <person name="Tritt A."/>
            <person name="Sun H."/>
            <person name="Haridas S."/>
            <person name="LaButti K."/>
            <person name="Ohm R.A."/>
            <person name="Kues U."/>
            <person name="Blanchette R.A."/>
            <person name="Grigoriev I.V."/>
            <person name="Minto R.E."/>
            <person name="Hibbett D.S."/>
        </authorList>
    </citation>
    <scope>NUCLEOTIDE SEQUENCE [LARGE SCALE GENOMIC DNA]</scope>
    <source>
        <strain evidence="2 3">ATCC 64428</strain>
    </source>
</reference>
<evidence type="ECO:0000256" key="1">
    <source>
        <dbReference type="SAM" id="MobiDB-lite"/>
    </source>
</evidence>
<protein>
    <submittedName>
        <fullName evidence="2">Uncharacterized protein</fullName>
    </submittedName>
</protein>
<feature type="compositionally biased region" description="Low complexity" evidence="1">
    <location>
        <begin position="17"/>
        <end position="30"/>
    </location>
</feature>